<dbReference type="EMBL" id="CP097332">
    <property type="protein sequence ID" value="UQX88114.1"/>
    <property type="molecule type" value="Genomic_DNA"/>
</dbReference>
<gene>
    <name evidence="2" type="ORF">M6D93_17735</name>
</gene>
<dbReference type="RefSeq" id="WP_249771298.1">
    <property type="nucleotide sequence ID" value="NZ_CP097332.1"/>
</dbReference>
<keyword evidence="3" id="KW-1185">Reference proteome</keyword>
<dbReference type="Proteomes" id="UP001056336">
    <property type="component" value="Chromosome"/>
</dbReference>
<evidence type="ECO:0000313" key="2">
    <source>
        <dbReference type="EMBL" id="UQX88114.1"/>
    </source>
</evidence>
<name>A0ABY4QX24_9ACTN</name>
<sequence length="172" mass="17918">MTAEAKKFPGLYKGVVVSNIDPLDGNRLLVRVEDVLGSDPCIWASPQAALAGMHVVPMVSAGVWIQFQDDDIDRAVWTGFWRGGTIDAPPVAKTVPPGVPQVVLGTPTKNYLLITDAPGPTGGIQIQLHGPAGPYIKISEAGIELSCGPGLATITMTGTAVDINHGGLTVLK</sequence>
<proteinExistence type="predicted"/>
<dbReference type="Pfam" id="PF04717">
    <property type="entry name" value="Phage_base_V"/>
    <property type="match status" value="1"/>
</dbReference>
<evidence type="ECO:0000259" key="1">
    <source>
        <dbReference type="Pfam" id="PF04717"/>
    </source>
</evidence>
<dbReference type="SUPFAM" id="SSF69255">
    <property type="entry name" value="gp5 N-terminal domain-like"/>
    <property type="match status" value="1"/>
</dbReference>
<evidence type="ECO:0000313" key="3">
    <source>
        <dbReference type="Proteomes" id="UP001056336"/>
    </source>
</evidence>
<dbReference type="InterPro" id="IPR006531">
    <property type="entry name" value="Gp5/Vgr_OB"/>
</dbReference>
<reference evidence="2" key="2">
    <citation type="submission" date="2022-05" db="EMBL/GenBank/DDBJ databases">
        <authorList>
            <person name="Kim J.-S."/>
            <person name="Lee K."/>
            <person name="Suh M."/>
            <person name="Eom M."/>
            <person name="Kim J.-S."/>
            <person name="Kim D.-S."/>
            <person name="Ko S.-H."/>
            <person name="Shin Y."/>
            <person name="Lee J.-S."/>
        </authorList>
    </citation>
    <scope>NUCLEOTIDE SEQUENCE</scope>
    <source>
        <strain evidence="2">N237</strain>
    </source>
</reference>
<organism evidence="2 3">
    <name type="scientific">Jatrophihabitans telluris</name>
    <dbReference type="NCBI Taxonomy" id="2038343"/>
    <lineage>
        <taxon>Bacteria</taxon>
        <taxon>Bacillati</taxon>
        <taxon>Actinomycetota</taxon>
        <taxon>Actinomycetes</taxon>
        <taxon>Jatrophihabitantales</taxon>
        <taxon>Jatrophihabitantaceae</taxon>
        <taxon>Jatrophihabitans</taxon>
    </lineage>
</organism>
<feature type="domain" description="Gp5/Type VI secretion system Vgr protein OB-fold" evidence="1">
    <location>
        <begin position="12"/>
        <end position="81"/>
    </location>
</feature>
<accession>A0ABY4QX24</accession>
<reference evidence="2" key="1">
    <citation type="journal article" date="2018" name="Int. J. Syst. Evol. Microbiol.">
        <title>Jatrophihabitans telluris sp. nov., isolated from sediment soil of lava forest wetlands and the emended description of the genus Jatrophihabitans.</title>
        <authorList>
            <person name="Lee K.C."/>
            <person name="Suh M.K."/>
            <person name="Eom M.K."/>
            <person name="Kim K.K."/>
            <person name="Kim J.S."/>
            <person name="Kim D.S."/>
            <person name="Ko S.H."/>
            <person name="Shin Y.K."/>
            <person name="Lee J.S."/>
        </authorList>
    </citation>
    <scope>NUCLEOTIDE SEQUENCE</scope>
    <source>
        <strain evidence="2">N237</strain>
    </source>
</reference>
<protein>
    <submittedName>
        <fullName evidence="2">Phage baseplate assembly protein V</fullName>
    </submittedName>
</protein>